<gene>
    <name evidence="1" type="ORF">CHO01_25430</name>
    <name evidence="2" type="ORF">HNR08_001246</name>
</gene>
<keyword evidence="3" id="KW-1185">Reference proteome</keyword>
<evidence type="ECO:0000313" key="4">
    <source>
        <dbReference type="Proteomes" id="UP000564629"/>
    </source>
</evidence>
<reference evidence="2 4" key="2">
    <citation type="submission" date="2020-08" db="EMBL/GenBank/DDBJ databases">
        <title>Sequencing the genomes of 1000 actinobacteria strains.</title>
        <authorList>
            <person name="Klenk H.-P."/>
        </authorList>
    </citation>
    <scope>NUCLEOTIDE SEQUENCE [LARGE SCALE GENOMIC DNA]</scope>
    <source>
        <strain evidence="2 4">DSM 9581</strain>
    </source>
</reference>
<evidence type="ECO:0000313" key="2">
    <source>
        <dbReference type="EMBL" id="MBB5472510.1"/>
    </source>
</evidence>
<evidence type="ECO:0000313" key="3">
    <source>
        <dbReference type="Proteomes" id="UP000321723"/>
    </source>
</evidence>
<dbReference type="Proteomes" id="UP000564629">
    <property type="component" value="Unassembled WGS sequence"/>
</dbReference>
<comment type="caution">
    <text evidence="1">The sequence shown here is derived from an EMBL/GenBank/DDBJ whole genome shotgun (WGS) entry which is preliminary data.</text>
</comment>
<dbReference type="AlphaFoldDB" id="A0A511FGH6"/>
<organism evidence="1 3">
    <name type="scientific">Cellulomonas hominis</name>
    <dbReference type="NCBI Taxonomy" id="156981"/>
    <lineage>
        <taxon>Bacteria</taxon>
        <taxon>Bacillati</taxon>
        <taxon>Actinomycetota</taxon>
        <taxon>Actinomycetes</taxon>
        <taxon>Micrococcales</taxon>
        <taxon>Cellulomonadaceae</taxon>
        <taxon>Cellulomonas</taxon>
    </lineage>
</organism>
<name>A0A511FGH6_9CELL</name>
<evidence type="ECO:0000313" key="1">
    <source>
        <dbReference type="EMBL" id="GEL47427.1"/>
    </source>
</evidence>
<proteinExistence type="predicted"/>
<dbReference type="Proteomes" id="UP000321723">
    <property type="component" value="Unassembled WGS sequence"/>
</dbReference>
<sequence>MARTEHPCSMCGRTIRPGERYHRSSQVNDGHAYTWRNCAHCEVLSELLWWLDVPDPDYGLGADDVSEWEPETAAHLRLKALWDRGWTRKDGALHPVPRIVRCRVFHPWREIPSWFQWHLDQGADTSHWVRGTWSRPVLAVRFDEEPA</sequence>
<dbReference type="EMBL" id="JACHDN010000001">
    <property type="protein sequence ID" value="MBB5472510.1"/>
    <property type="molecule type" value="Genomic_DNA"/>
</dbReference>
<dbReference type="RefSeq" id="WP_183834870.1">
    <property type="nucleotide sequence ID" value="NZ_BJVQ01000037.1"/>
</dbReference>
<accession>A0A511FGH6</accession>
<dbReference type="EMBL" id="BJVQ01000037">
    <property type="protein sequence ID" value="GEL47427.1"/>
    <property type="molecule type" value="Genomic_DNA"/>
</dbReference>
<reference evidence="1 3" key="1">
    <citation type="submission" date="2019-07" db="EMBL/GenBank/DDBJ databases">
        <title>Whole genome shotgun sequence of Cellulomonas hominis NBRC 16055.</title>
        <authorList>
            <person name="Hosoyama A."/>
            <person name="Uohara A."/>
            <person name="Ohji S."/>
            <person name="Ichikawa N."/>
        </authorList>
    </citation>
    <scope>NUCLEOTIDE SEQUENCE [LARGE SCALE GENOMIC DNA]</scope>
    <source>
        <strain evidence="1 3">NBRC 16055</strain>
    </source>
</reference>
<protein>
    <submittedName>
        <fullName evidence="1">Uncharacterized protein</fullName>
    </submittedName>
</protein>